<keyword evidence="2" id="KW-1185">Reference proteome</keyword>
<dbReference type="RefSeq" id="WP_193995707.1">
    <property type="nucleotide sequence ID" value="NZ_JADEXP010000327.1"/>
</dbReference>
<dbReference type="AlphaFoldDB" id="A0A928ZYK3"/>
<organism evidence="1 2">
    <name type="scientific">Leptolyngbya cf. ectocarpi LEGE 11479</name>
    <dbReference type="NCBI Taxonomy" id="1828722"/>
    <lineage>
        <taxon>Bacteria</taxon>
        <taxon>Bacillati</taxon>
        <taxon>Cyanobacteriota</taxon>
        <taxon>Cyanophyceae</taxon>
        <taxon>Leptolyngbyales</taxon>
        <taxon>Leptolyngbyaceae</taxon>
        <taxon>Leptolyngbya group</taxon>
        <taxon>Leptolyngbya</taxon>
    </lineage>
</organism>
<dbReference type="Gene3D" id="3.90.1720.10">
    <property type="entry name" value="endopeptidase domain like (from Nostoc punctiforme)"/>
    <property type="match status" value="1"/>
</dbReference>
<proteinExistence type="predicted"/>
<evidence type="ECO:0000313" key="1">
    <source>
        <dbReference type="EMBL" id="MBE9069822.1"/>
    </source>
</evidence>
<dbReference type="EMBL" id="JADEXP010000327">
    <property type="protein sequence ID" value="MBE9069822.1"/>
    <property type="molecule type" value="Genomic_DNA"/>
</dbReference>
<name>A0A928ZYK3_LEPEC</name>
<accession>A0A928ZYK3</accession>
<comment type="caution">
    <text evidence="1">The sequence shown here is derived from an EMBL/GenBank/DDBJ whole genome shotgun (WGS) entry which is preliminary data.</text>
</comment>
<dbReference type="InterPro" id="IPR038765">
    <property type="entry name" value="Papain-like_cys_pep_sf"/>
</dbReference>
<dbReference type="SUPFAM" id="SSF54001">
    <property type="entry name" value="Cysteine proteinases"/>
    <property type="match status" value="1"/>
</dbReference>
<gene>
    <name evidence="1" type="ORF">IQ260_24575</name>
</gene>
<dbReference type="Proteomes" id="UP000615026">
    <property type="component" value="Unassembled WGS sequence"/>
</dbReference>
<protein>
    <submittedName>
        <fullName evidence="1">Uncharacterized protein</fullName>
    </submittedName>
</protein>
<sequence length="213" mass="23102">MADSCLSRVLASGRSYLDLCQQIQPGDVLAFSGCDVPSSVVKMATQSCYVHVAIVLSVDWTAHHEDPILIAESHIDISLPSEGSGKTQLGVQFQRLSNRIMAAQGPVWWAPLRVPLLKHQLTQMRAWLHQIEAQGVPYDFPQAVGAGVDILDDAGLSNQPDFEALFCSELVTRALQIANIVAPEVNPSEKTPADVMQFSCLKKPILICNAPTG</sequence>
<evidence type="ECO:0000313" key="2">
    <source>
        <dbReference type="Proteomes" id="UP000615026"/>
    </source>
</evidence>
<reference evidence="1" key="1">
    <citation type="submission" date="2020-10" db="EMBL/GenBank/DDBJ databases">
        <authorList>
            <person name="Castelo-Branco R."/>
            <person name="Eusebio N."/>
            <person name="Adriana R."/>
            <person name="Vieira A."/>
            <person name="Brugerolle De Fraissinette N."/>
            <person name="Rezende De Castro R."/>
            <person name="Schneider M.P."/>
            <person name="Vasconcelos V."/>
            <person name="Leao P.N."/>
        </authorList>
    </citation>
    <scope>NUCLEOTIDE SEQUENCE</scope>
    <source>
        <strain evidence="1">LEGE 11479</strain>
    </source>
</reference>